<keyword evidence="2" id="KW-1185">Reference proteome</keyword>
<accession>A0A816HHW1</accession>
<name>A0A816HHW1_ADIRI</name>
<protein>
    <submittedName>
        <fullName evidence="1">Uncharacterized protein</fullName>
    </submittedName>
</protein>
<dbReference type="Proteomes" id="UP000663828">
    <property type="component" value="Unassembled WGS sequence"/>
</dbReference>
<comment type="caution">
    <text evidence="1">The sequence shown here is derived from an EMBL/GenBank/DDBJ whole genome shotgun (WGS) entry which is preliminary data.</text>
</comment>
<feature type="non-terminal residue" evidence="1">
    <location>
        <position position="265"/>
    </location>
</feature>
<sequence length="265" mass="32015">IQQFTWEKCWQMLHSPWFLTRLNPDRAMIFITYLYQQRESTQFKKRIYEIPFLLDQYGHLRKIMDVYFPSRFSTLDWMIVEDRESFVHSKIMDWLADQPAIKTWLRKLGIHERTDITFIEEFLIPQVDRYITPDNSMVTIERLFNLFRNGSLTTRHCCDLCRLKVWTVDRNLVPAYQLYFSSSYLPHLALDQYDLDRRLFLCSSYLEIIEDASIDQWRHFFQSLGVQETVSVIQFTDRYHDELVAAYINIQTSRLPPYAPLFGFK</sequence>
<dbReference type="AlphaFoldDB" id="A0A816HHW1"/>
<organism evidence="1 2">
    <name type="scientific">Adineta ricciae</name>
    <name type="common">Rotifer</name>
    <dbReference type="NCBI Taxonomy" id="249248"/>
    <lineage>
        <taxon>Eukaryota</taxon>
        <taxon>Metazoa</taxon>
        <taxon>Spiralia</taxon>
        <taxon>Gnathifera</taxon>
        <taxon>Rotifera</taxon>
        <taxon>Eurotatoria</taxon>
        <taxon>Bdelloidea</taxon>
        <taxon>Adinetida</taxon>
        <taxon>Adinetidae</taxon>
        <taxon>Adineta</taxon>
    </lineage>
</organism>
<feature type="non-terminal residue" evidence="1">
    <location>
        <position position="1"/>
    </location>
</feature>
<proteinExistence type="predicted"/>
<gene>
    <name evidence="1" type="ORF">XAT740_LOCUS62462</name>
</gene>
<reference evidence="1" key="1">
    <citation type="submission" date="2021-02" db="EMBL/GenBank/DDBJ databases">
        <authorList>
            <person name="Nowell W R."/>
        </authorList>
    </citation>
    <scope>NUCLEOTIDE SEQUENCE</scope>
</reference>
<evidence type="ECO:0000313" key="2">
    <source>
        <dbReference type="Proteomes" id="UP000663828"/>
    </source>
</evidence>
<dbReference type="EMBL" id="CAJNOR010017624">
    <property type="protein sequence ID" value="CAF1687573.1"/>
    <property type="molecule type" value="Genomic_DNA"/>
</dbReference>
<evidence type="ECO:0000313" key="1">
    <source>
        <dbReference type="EMBL" id="CAF1687573.1"/>
    </source>
</evidence>